<dbReference type="InterPro" id="IPR001670">
    <property type="entry name" value="ADH_Fe/GldA"/>
</dbReference>
<dbReference type="InterPro" id="IPR016205">
    <property type="entry name" value="Glycerol_DH"/>
</dbReference>
<feature type="binding site" evidence="9">
    <location>
        <position position="179"/>
    </location>
    <ligand>
        <name>glycerol</name>
        <dbReference type="ChEBI" id="CHEBI:17754"/>
    </ligand>
</feature>
<dbReference type="PROSITE" id="PS00060">
    <property type="entry name" value="ADH_IRON_2"/>
    <property type="match status" value="1"/>
</dbReference>
<dbReference type="eggNOG" id="COG0371">
    <property type="taxonomic scope" value="Bacteria"/>
</dbReference>
<feature type="binding site" evidence="11">
    <location>
        <position position="139"/>
    </location>
    <ligand>
        <name>NAD(+)</name>
        <dbReference type="ChEBI" id="CHEBI:57540"/>
    </ligand>
</feature>
<evidence type="ECO:0000256" key="1">
    <source>
        <dbReference type="ARBA" id="ARBA00007358"/>
    </source>
</evidence>
<sequence length="373" mass="40612">MFVLNKEQTVITTAIFPARYVQGSHAIRFLGEELSRLGHKALVIMGPVIFPQLQPIVEEFTEGKIEIYLERFGGECCDPEIEQMVSLGKTQEVDLIVGIGGGKTIDTAKATAYQLKLPVAIVPTIASTDAPCSALSVIYTPEGVWERYLVLPRNPDLVLVDTDIIAQAPVRFLVAGMGDALATWFEAEDCQIKRAKNMTGRMGPMTAFSLAHLCYETLLEYGVYGKIACEQQVVTPALERIIEANTLLSGLGFESGGLAAAHAIHNGFTVLEETKKFWHGEKVAFGVLAMLILTDRPSPVIDRVFSFCESIGLPTTLADIGLEGVSRDRLLLAAERACSTGETIHNEPCEISPETVLAAMLAADAQGRRRKQF</sequence>
<dbReference type="InterPro" id="IPR018211">
    <property type="entry name" value="ADH_Fe_CS"/>
</dbReference>
<evidence type="ECO:0000256" key="2">
    <source>
        <dbReference type="ARBA" id="ARBA00022723"/>
    </source>
</evidence>
<dbReference type="STRING" id="388467.A19Y_1104"/>
<evidence type="ECO:0000259" key="12">
    <source>
        <dbReference type="Pfam" id="PF00465"/>
    </source>
</evidence>
<feature type="binding site" evidence="11">
    <location>
        <position position="135"/>
    </location>
    <ligand>
        <name>NAD(+)</name>
        <dbReference type="ChEBI" id="CHEBI:57540"/>
    </ligand>
</feature>
<keyword evidence="9" id="KW-0862">Zinc</keyword>
<feature type="binding site" evidence="11">
    <location>
        <begin position="124"/>
        <end position="127"/>
    </location>
    <ligand>
        <name>NAD(+)</name>
        <dbReference type="ChEBI" id="CHEBI:57540"/>
    </ligand>
</feature>
<feature type="binding site" evidence="11">
    <location>
        <position position="133"/>
    </location>
    <ligand>
        <name>NAD(+)</name>
        <dbReference type="ChEBI" id="CHEBI:57540"/>
    </ligand>
</feature>
<dbReference type="PATRIC" id="fig|388467.6.peg.1049"/>
<keyword evidence="4 11" id="KW-0520">NAD</keyword>
<evidence type="ECO:0000313" key="13">
    <source>
        <dbReference type="EMBL" id="KEI66206.1"/>
    </source>
</evidence>
<evidence type="ECO:0000256" key="10">
    <source>
        <dbReference type="PIRSR" id="PIRSR000112-2"/>
    </source>
</evidence>
<feature type="binding site" evidence="11">
    <location>
        <begin position="102"/>
        <end position="106"/>
    </location>
    <ligand>
        <name>NAD(+)</name>
        <dbReference type="ChEBI" id="CHEBI:57540"/>
    </ligand>
</feature>
<evidence type="ECO:0000256" key="5">
    <source>
        <dbReference type="ARBA" id="ARBA00037918"/>
    </source>
</evidence>
<comment type="cofactor">
    <cofactor evidence="9">
        <name>Zn(2+)</name>
        <dbReference type="ChEBI" id="CHEBI:29105"/>
    </cofactor>
    <text evidence="9">Binds 1 zinc ion per subunit.</text>
</comment>
<feature type="binding site" evidence="9">
    <location>
        <position position="279"/>
    </location>
    <ligand>
        <name>glycerol</name>
        <dbReference type="ChEBI" id="CHEBI:17754"/>
    </ligand>
</feature>
<dbReference type="CDD" id="cd08170">
    <property type="entry name" value="GlyDH"/>
    <property type="match status" value="1"/>
</dbReference>
<keyword evidence="3 13" id="KW-0560">Oxidoreductase</keyword>
<dbReference type="GO" id="GO:0005829">
    <property type="term" value="C:cytosol"/>
    <property type="evidence" value="ECO:0007669"/>
    <property type="project" value="TreeGrafter"/>
</dbReference>
<dbReference type="EMBL" id="CM002803">
    <property type="protein sequence ID" value="KEI66206.1"/>
    <property type="molecule type" value="Genomic_DNA"/>
</dbReference>
<dbReference type="Proteomes" id="UP000027395">
    <property type="component" value="Chromosome"/>
</dbReference>
<dbReference type="PANTHER" id="PTHR43616:SF5">
    <property type="entry name" value="GLYCEROL DEHYDROGENASE 1"/>
    <property type="match status" value="1"/>
</dbReference>
<dbReference type="AlphaFoldDB" id="A0A073CDJ5"/>
<name>A0A073CDJ5_PLAA1</name>
<dbReference type="EC" id="1.1.1.6" evidence="6"/>
<proteinExistence type="inferred from homology"/>
<evidence type="ECO:0000313" key="14">
    <source>
        <dbReference type="Proteomes" id="UP000027395"/>
    </source>
</evidence>
<dbReference type="NCBIfam" id="NF006941">
    <property type="entry name" value="PRK09423.1"/>
    <property type="match status" value="1"/>
</dbReference>
<gene>
    <name evidence="13" type="primary">gldA</name>
    <name evidence="13" type="ORF">A19Y_1104</name>
</gene>
<dbReference type="PROSITE" id="PS00913">
    <property type="entry name" value="ADH_IRON_1"/>
    <property type="match status" value="1"/>
</dbReference>
<evidence type="ECO:0000256" key="7">
    <source>
        <dbReference type="ARBA" id="ARBA00040132"/>
    </source>
</evidence>
<dbReference type="PIRSF" id="PIRSF000112">
    <property type="entry name" value="Glycerol_dehydrogenase"/>
    <property type="match status" value="1"/>
</dbReference>
<feature type="domain" description="Alcohol dehydrogenase iron-type/glycerol dehydrogenase GldA" evidence="12">
    <location>
        <begin position="17"/>
        <end position="162"/>
    </location>
</feature>
<evidence type="ECO:0000256" key="3">
    <source>
        <dbReference type="ARBA" id="ARBA00023002"/>
    </source>
</evidence>
<organism evidence="13 14">
    <name type="scientific">Planktothrix agardhii (strain NIVA-CYA 126/8)</name>
    <dbReference type="NCBI Taxonomy" id="388467"/>
    <lineage>
        <taxon>Bacteria</taxon>
        <taxon>Bacillati</taxon>
        <taxon>Cyanobacteriota</taxon>
        <taxon>Cyanophyceae</taxon>
        <taxon>Oscillatoriophycideae</taxon>
        <taxon>Oscillatoriales</taxon>
        <taxon>Microcoleaceae</taxon>
        <taxon>Planktothrix</taxon>
    </lineage>
</organism>
<comment type="catalytic activity">
    <reaction evidence="8">
        <text>glycerol + NAD(+) = dihydroxyacetone + NADH + H(+)</text>
        <dbReference type="Rhea" id="RHEA:13769"/>
        <dbReference type="ChEBI" id="CHEBI:15378"/>
        <dbReference type="ChEBI" id="CHEBI:16016"/>
        <dbReference type="ChEBI" id="CHEBI:17754"/>
        <dbReference type="ChEBI" id="CHEBI:57540"/>
        <dbReference type="ChEBI" id="CHEBI:57945"/>
        <dbReference type="EC" id="1.1.1.6"/>
    </reaction>
</comment>
<dbReference type="Gene3D" id="3.40.50.1970">
    <property type="match status" value="1"/>
</dbReference>
<comment type="similarity">
    <text evidence="1">Belongs to the iron-containing alcohol dehydrogenase family.</text>
</comment>
<evidence type="ECO:0000256" key="6">
    <source>
        <dbReference type="ARBA" id="ARBA00039147"/>
    </source>
</evidence>
<reference evidence="13 14" key="1">
    <citation type="journal article" date="2014" name="Appl. Environ. Microbiol.">
        <title>Elucidation of insertion elements encoded on plasmids and in vitro construction of shuttle vectors from the toxic cyanobacterium Planktothrix.</title>
        <authorList>
            <person name="Christiansen G."/>
            <person name="Goesmann A."/>
            <person name="Kurmayer R."/>
        </authorList>
    </citation>
    <scope>NUCLEOTIDE SEQUENCE [LARGE SCALE GENOMIC DNA]</scope>
    <source>
        <strain evidence="13 14">NIVA-CYA 126/8</strain>
    </source>
</reference>
<protein>
    <recommendedName>
        <fullName evidence="7">Glycerol dehydrogenase</fullName>
        <ecNumber evidence="6">1.1.1.6</ecNumber>
    </recommendedName>
</protein>
<dbReference type="Pfam" id="PF00465">
    <property type="entry name" value="Fe-ADH"/>
    <property type="match status" value="1"/>
</dbReference>
<accession>A0A073CDJ5</accession>
<evidence type="ECO:0000256" key="9">
    <source>
        <dbReference type="PIRSR" id="PIRSR000112-1"/>
    </source>
</evidence>
<dbReference type="GO" id="GO:0008888">
    <property type="term" value="F:glycerol dehydrogenase (NAD+) activity"/>
    <property type="evidence" value="ECO:0007669"/>
    <property type="project" value="UniProtKB-EC"/>
</dbReference>
<keyword evidence="2 9" id="KW-0479">Metal-binding</keyword>
<dbReference type="SUPFAM" id="SSF56796">
    <property type="entry name" value="Dehydroquinate synthase-like"/>
    <property type="match status" value="1"/>
</dbReference>
<feature type="binding site" evidence="10">
    <location>
        <position position="129"/>
    </location>
    <ligand>
        <name>glycerol</name>
        <dbReference type="ChEBI" id="CHEBI:17754"/>
    </ligand>
</feature>
<feature type="binding site" evidence="9">
    <location>
        <position position="262"/>
    </location>
    <ligand>
        <name>glycerol</name>
        <dbReference type="ChEBI" id="CHEBI:17754"/>
    </ligand>
</feature>
<dbReference type="GO" id="GO:0046872">
    <property type="term" value="F:metal ion binding"/>
    <property type="evidence" value="ECO:0007669"/>
    <property type="project" value="UniProtKB-KW"/>
</dbReference>
<evidence type="ECO:0000256" key="8">
    <source>
        <dbReference type="ARBA" id="ARBA00049006"/>
    </source>
</evidence>
<dbReference type="Gene3D" id="1.20.1090.10">
    <property type="entry name" value="Dehydroquinate synthase-like - alpha domain"/>
    <property type="match status" value="1"/>
</dbReference>
<comment type="pathway">
    <text evidence="5">Polyol metabolism; glycerol fermentation; glycerone phosphate from glycerol (oxidative route): step 1/2.</text>
</comment>
<dbReference type="PANTHER" id="PTHR43616">
    <property type="entry name" value="GLYCEROL DEHYDROGENASE"/>
    <property type="match status" value="1"/>
</dbReference>
<keyword evidence="14" id="KW-1185">Reference proteome</keyword>
<evidence type="ECO:0000256" key="11">
    <source>
        <dbReference type="PIRSR" id="PIRSR000112-3"/>
    </source>
</evidence>
<dbReference type="HOGENOM" id="CLU_044754_1_0_3"/>
<evidence type="ECO:0000256" key="4">
    <source>
        <dbReference type="ARBA" id="ARBA00023027"/>
    </source>
</evidence>